<dbReference type="Proteomes" id="UP000319486">
    <property type="component" value="Unassembled WGS sequence"/>
</dbReference>
<dbReference type="EMBL" id="RCZO01000005">
    <property type="protein sequence ID" value="TPG08519.1"/>
    <property type="molecule type" value="Genomic_DNA"/>
</dbReference>
<accession>A0A502C937</accession>
<keyword evidence="1" id="KW-1133">Transmembrane helix</keyword>
<keyword evidence="1" id="KW-0812">Transmembrane</keyword>
<evidence type="ECO:0000313" key="2">
    <source>
        <dbReference type="EMBL" id="TPG08519.1"/>
    </source>
</evidence>
<proteinExistence type="predicted"/>
<keyword evidence="3" id="KW-1185">Reference proteome</keyword>
<reference evidence="2 3" key="1">
    <citation type="journal article" date="2019" name="Environ. Microbiol.">
        <title>Species interactions and distinct microbial communities in high Arctic permafrost affected cryosols are associated with the CH4 and CO2 gas fluxes.</title>
        <authorList>
            <person name="Altshuler I."/>
            <person name="Hamel J."/>
            <person name="Turney S."/>
            <person name="Magnuson E."/>
            <person name="Levesque R."/>
            <person name="Greer C."/>
            <person name="Whyte L.G."/>
        </authorList>
    </citation>
    <scope>NUCLEOTIDE SEQUENCE [LARGE SCALE GENOMIC DNA]</scope>
    <source>
        <strain evidence="2 3">S13Y</strain>
    </source>
</reference>
<evidence type="ECO:0008006" key="4">
    <source>
        <dbReference type="Google" id="ProtNLM"/>
    </source>
</evidence>
<organism evidence="2 3">
    <name type="scientific">Rhodanobacter glycinis</name>
    <dbReference type="NCBI Taxonomy" id="582702"/>
    <lineage>
        <taxon>Bacteria</taxon>
        <taxon>Pseudomonadati</taxon>
        <taxon>Pseudomonadota</taxon>
        <taxon>Gammaproteobacteria</taxon>
        <taxon>Lysobacterales</taxon>
        <taxon>Rhodanobacteraceae</taxon>
        <taxon>Rhodanobacter</taxon>
    </lineage>
</organism>
<dbReference type="AlphaFoldDB" id="A0A502C937"/>
<keyword evidence="1" id="KW-0472">Membrane</keyword>
<feature type="transmembrane region" description="Helical" evidence="1">
    <location>
        <begin position="77"/>
        <end position="94"/>
    </location>
</feature>
<evidence type="ECO:0000313" key="3">
    <source>
        <dbReference type="Proteomes" id="UP000319486"/>
    </source>
</evidence>
<protein>
    <recommendedName>
        <fullName evidence="4">DUF4149 domain-containing protein</fullName>
    </recommendedName>
</protein>
<sequence>MKQATAANLAVLFAALAWMALFSGATLLIADPRPGTPSAEIEATRHLALAIECAGYLLILCSIWLSGHSFVAARWRSILAMLACLVAFGVQIYFG</sequence>
<dbReference type="RefSeq" id="WP_140652050.1">
    <property type="nucleotide sequence ID" value="NZ_RCZO01000005.1"/>
</dbReference>
<evidence type="ECO:0000256" key="1">
    <source>
        <dbReference type="SAM" id="Phobius"/>
    </source>
</evidence>
<gene>
    <name evidence="2" type="ORF">EAH88_09700</name>
</gene>
<comment type="caution">
    <text evidence="2">The sequence shown here is derived from an EMBL/GenBank/DDBJ whole genome shotgun (WGS) entry which is preliminary data.</text>
</comment>
<feature type="transmembrane region" description="Helical" evidence="1">
    <location>
        <begin position="46"/>
        <end position="65"/>
    </location>
</feature>
<name>A0A502C937_9GAMM</name>